<dbReference type="RefSeq" id="WP_203878619.1">
    <property type="nucleotide sequence ID" value="NZ_BOOK01000049.1"/>
</dbReference>
<accession>A0A8J3TBI2</accession>
<dbReference type="EMBL" id="BOOK01000049">
    <property type="protein sequence ID" value="GII04369.1"/>
    <property type="molecule type" value="Genomic_DNA"/>
</dbReference>
<keyword evidence="3" id="KW-1185">Reference proteome</keyword>
<name>A0A8J3TBI2_9ACTN</name>
<dbReference type="InterPro" id="IPR002645">
    <property type="entry name" value="STAS_dom"/>
</dbReference>
<dbReference type="Proteomes" id="UP000634476">
    <property type="component" value="Unassembled WGS sequence"/>
</dbReference>
<dbReference type="InterPro" id="IPR036513">
    <property type="entry name" value="STAS_dom_sf"/>
</dbReference>
<dbReference type="PROSITE" id="PS50801">
    <property type="entry name" value="STAS"/>
    <property type="match status" value="1"/>
</dbReference>
<proteinExistence type="predicted"/>
<comment type="caution">
    <text evidence="2">The sequence shown here is derived from an EMBL/GenBank/DDBJ whole genome shotgun (WGS) entry which is preliminary data.</text>
</comment>
<gene>
    <name evidence="2" type="ORF">Pta02_63770</name>
</gene>
<sequence>MSEGEHSSAGLHAEVEPYDDLTVLHLTGHLSGVTAPMLHVLLARELAARVPPVVIVDVRALDAIDSSGWAILDAADRHARDSGGRVIVTGADGAASGRRRPPGTVLR</sequence>
<dbReference type="SUPFAM" id="SSF52091">
    <property type="entry name" value="SpoIIaa-like"/>
    <property type="match status" value="1"/>
</dbReference>
<dbReference type="Gene3D" id="3.30.750.24">
    <property type="entry name" value="STAS domain"/>
    <property type="match status" value="1"/>
</dbReference>
<protein>
    <recommendedName>
        <fullName evidence="1">STAS domain-containing protein</fullName>
    </recommendedName>
</protein>
<evidence type="ECO:0000259" key="1">
    <source>
        <dbReference type="PROSITE" id="PS50801"/>
    </source>
</evidence>
<dbReference type="AlphaFoldDB" id="A0A8J3TBI2"/>
<evidence type="ECO:0000313" key="3">
    <source>
        <dbReference type="Proteomes" id="UP000634476"/>
    </source>
</evidence>
<organism evidence="2 3">
    <name type="scientific">Planobispora takensis</name>
    <dbReference type="NCBI Taxonomy" id="1367882"/>
    <lineage>
        <taxon>Bacteria</taxon>
        <taxon>Bacillati</taxon>
        <taxon>Actinomycetota</taxon>
        <taxon>Actinomycetes</taxon>
        <taxon>Streptosporangiales</taxon>
        <taxon>Streptosporangiaceae</taxon>
        <taxon>Planobispora</taxon>
    </lineage>
</organism>
<dbReference type="Pfam" id="PF01740">
    <property type="entry name" value="STAS"/>
    <property type="match status" value="1"/>
</dbReference>
<dbReference type="CDD" id="cd07043">
    <property type="entry name" value="STAS_anti-anti-sigma_factors"/>
    <property type="match status" value="1"/>
</dbReference>
<feature type="domain" description="STAS" evidence="1">
    <location>
        <begin position="11"/>
        <end position="107"/>
    </location>
</feature>
<reference evidence="2" key="1">
    <citation type="submission" date="2021-01" db="EMBL/GenBank/DDBJ databases">
        <title>Whole genome shotgun sequence of Planobispora takensis NBRC 109077.</title>
        <authorList>
            <person name="Komaki H."/>
            <person name="Tamura T."/>
        </authorList>
    </citation>
    <scope>NUCLEOTIDE SEQUENCE</scope>
    <source>
        <strain evidence="2">NBRC 109077</strain>
    </source>
</reference>
<evidence type="ECO:0000313" key="2">
    <source>
        <dbReference type="EMBL" id="GII04369.1"/>
    </source>
</evidence>